<feature type="compositionally biased region" description="Low complexity" evidence="1">
    <location>
        <begin position="306"/>
        <end position="316"/>
    </location>
</feature>
<dbReference type="Pfam" id="PF12802">
    <property type="entry name" value="MarR_2"/>
    <property type="match status" value="1"/>
</dbReference>
<proteinExistence type="predicted"/>
<evidence type="ECO:0000313" key="3">
    <source>
        <dbReference type="EMBL" id="CAA9584398.1"/>
    </source>
</evidence>
<dbReference type="GO" id="GO:0006950">
    <property type="term" value="P:response to stress"/>
    <property type="evidence" value="ECO:0007669"/>
    <property type="project" value="TreeGrafter"/>
</dbReference>
<feature type="compositionally biased region" description="Low complexity" evidence="1">
    <location>
        <begin position="49"/>
        <end position="62"/>
    </location>
</feature>
<dbReference type="SUPFAM" id="SSF46785">
    <property type="entry name" value="Winged helix' DNA-binding domain"/>
    <property type="match status" value="1"/>
</dbReference>
<dbReference type="GO" id="GO:0003700">
    <property type="term" value="F:DNA-binding transcription factor activity"/>
    <property type="evidence" value="ECO:0007669"/>
    <property type="project" value="InterPro"/>
</dbReference>
<gene>
    <name evidence="3" type="ORF">AVDCRST_MAG59-5271</name>
</gene>
<dbReference type="PANTHER" id="PTHR33164:SF43">
    <property type="entry name" value="HTH-TYPE TRANSCRIPTIONAL REPRESSOR YETL"/>
    <property type="match status" value="1"/>
</dbReference>
<dbReference type="EMBL" id="CADCWF010000369">
    <property type="protein sequence ID" value="CAA9584398.1"/>
    <property type="molecule type" value="Genomic_DNA"/>
</dbReference>
<feature type="compositionally biased region" description="Low complexity" evidence="1">
    <location>
        <begin position="76"/>
        <end position="91"/>
    </location>
</feature>
<dbReference type="PRINTS" id="PR00598">
    <property type="entry name" value="HTHMARR"/>
</dbReference>
<feature type="compositionally biased region" description="Low complexity" evidence="1">
    <location>
        <begin position="180"/>
        <end position="191"/>
    </location>
</feature>
<dbReference type="Gene3D" id="1.10.10.10">
    <property type="entry name" value="Winged helix-like DNA-binding domain superfamily/Winged helix DNA-binding domain"/>
    <property type="match status" value="1"/>
</dbReference>
<name>A0A6J4VTB4_9BACT</name>
<feature type="compositionally biased region" description="Low complexity" evidence="1">
    <location>
        <begin position="201"/>
        <end position="217"/>
    </location>
</feature>
<feature type="region of interest" description="Disordered" evidence="1">
    <location>
        <begin position="180"/>
        <end position="221"/>
    </location>
</feature>
<dbReference type="PROSITE" id="PS50995">
    <property type="entry name" value="HTH_MARR_2"/>
    <property type="match status" value="1"/>
</dbReference>
<feature type="compositionally biased region" description="Low complexity" evidence="1">
    <location>
        <begin position="274"/>
        <end position="289"/>
    </location>
</feature>
<feature type="compositionally biased region" description="Basic and acidic residues" evidence="1">
    <location>
        <begin position="461"/>
        <end position="470"/>
    </location>
</feature>
<feature type="compositionally biased region" description="Polar residues" evidence="1">
    <location>
        <begin position="92"/>
        <end position="112"/>
    </location>
</feature>
<dbReference type="SMART" id="SM00347">
    <property type="entry name" value="HTH_MARR"/>
    <property type="match status" value="1"/>
</dbReference>
<evidence type="ECO:0000259" key="2">
    <source>
        <dbReference type="PROSITE" id="PS50995"/>
    </source>
</evidence>
<sequence length="689" mass="71888">MSPTAHTTASTAGSVQPPAKTARRRKTARSSADSRSCDQATVSRIVRCRSGMSRAPSVSSGSRRSRRARRAGGGNTSTRAAASSIASGSPSNRRQTSATAGALASVSTQAGSVASARVTKRRTASAPATTDRSPRSGSAMGGTGKVCSPDRRNRRRLVTMIVRLGQAPSNSATCAAAASTCSKLSRTSSNRASRRTDPRRTTAAWSSASPTPTARAAVGMTKAGSWTGARATKAAPSAKAALASAATCSARRVLPTPPGPISVTSRRSGRQTRSRTAASSRSRPTRAVSGAGNGDVTSWRRGSGVRATRSGSASWRSGRRVVDIPHPAPGVDACGPRIVGLGPLGVNRGRGEGVSEQPFHPTVRQAVVANVPGDGAGATEPMRHPRSIRSARCRGTSPCSASIDTTWSSERCSCRENPYNESGRPPRDRRGFGSHSRLLCPSPGPILIPRRGAAVSRRTKARSEARDGRRGGRRPRGSCRAGQGAPSMRDHAHAVHVQIQGPMIPHAVEPTGLAVHPGWLCREPRVMLPEGTDPEAAKFAAFAQLLKTAGALDRAAADVLSDLDLTAGAFAALLELERVGETGVAPSDLARRLAVARRTATLYVDILTRQGWADRRAHPADRRMVLASLTPAGRQLLADVGDAYKRRLAALVGDISPIQSERLRQLLALVPTDGVSHAAESPAESSAAD</sequence>
<dbReference type="InterPro" id="IPR039422">
    <property type="entry name" value="MarR/SlyA-like"/>
</dbReference>
<dbReference type="AlphaFoldDB" id="A0A6J4VTB4"/>
<dbReference type="InterPro" id="IPR036388">
    <property type="entry name" value="WH-like_DNA-bd_sf"/>
</dbReference>
<dbReference type="PANTHER" id="PTHR33164">
    <property type="entry name" value="TRANSCRIPTIONAL REGULATOR, MARR FAMILY"/>
    <property type="match status" value="1"/>
</dbReference>
<accession>A0A6J4VTB4</accession>
<feature type="domain" description="HTH marR-type" evidence="2">
    <location>
        <begin position="538"/>
        <end position="672"/>
    </location>
</feature>
<protein>
    <recommendedName>
        <fullName evidence="2">HTH marR-type domain-containing protein</fullName>
    </recommendedName>
</protein>
<evidence type="ECO:0000256" key="1">
    <source>
        <dbReference type="SAM" id="MobiDB-lite"/>
    </source>
</evidence>
<feature type="compositionally biased region" description="Polar residues" evidence="1">
    <location>
        <begin position="1"/>
        <end position="14"/>
    </location>
</feature>
<dbReference type="InterPro" id="IPR000835">
    <property type="entry name" value="HTH_MarR-typ"/>
</dbReference>
<feature type="region of interest" description="Disordered" evidence="1">
    <location>
        <begin position="1"/>
        <end position="154"/>
    </location>
</feature>
<feature type="region of interest" description="Disordered" evidence="1">
    <location>
        <begin position="246"/>
        <end position="317"/>
    </location>
</feature>
<feature type="region of interest" description="Disordered" evidence="1">
    <location>
        <begin position="413"/>
        <end position="489"/>
    </location>
</feature>
<dbReference type="InterPro" id="IPR036390">
    <property type="entry name" value="WH_DNA-bd_sf"/>
</dbReference>
<feature type="region of interest" description="Disordered" evidence="1">
    <location>
        <begin position="374"/>
        <end position="395"/>
    </location>
</feature>
<reference evidence="3" key="1">
    <citation type="submission" date="2020-02" db="EMBL/GenBank/DDBJ databases">
        <authorList>
            <person name="Meier V. D."/>
        </authorList>
    </citation>
    <scope>NUCLEOTIDE SEQUENCE</scope>
    <source>
        <strain evidence="3">AVDCRST_MAG59</strain>
    </source>
</reference>
<organism evidence="3">
    <name type="scientific">uncultured Thermomicrobiales bacterium</name>
    <dbReference type="NCBI Taxonomy" id="1645740"/>
    <lineage>
        <taxon>Bacteria</taxon>
        <taxon>Pseudomonadati</taxon>
        <taxon>Thermomicrobiota</taxon>
        <taxon>Thermomicrobia</taxon>
        <taxon>Thermomicrobiales</taxon>
        <taxon>environmental samples</taxon>
    </lineage>
</organism>